<sequence>MSTTISSMWSSTVGFVGDGGGGGGDVYVRLEKWASKPRPNIRSLFLPPTAANHIYCSVISTDASDSVGVWPLSAVG</sequence>
<gene>
    <name evidence="1" type="ORF">Slati_1167200</name>
</gene>
<reference evidence="1" key="1">
    <citation type="submission" date="2020-06" db="EMBL/GenBank/DDBJ databases">
        <authorList>
            <person name="Li T."/>
            <person name="Hu X."/>
            <person name="Zhang T."/>
            <person name="Song X."/>
            <person name="Zhang H."/>
            <person name="Dai N."/>
            <person name="Sheng W."/>
            <person name="Hou X."/>
            <person name="Wei L."/>
        </authorList>
    </citation>
    <scope>NUCLEOTIDE SEQUENCE</scope>
    <source>
        <strain evidence="1">KEN1</strain>
        <tissue evidence="1">Leaf</tissue>
    </source>
</reference>
<protein>
    <submittedName>
        <fullName evidence="1">Uncharacterized protein</fullName>
    </submittedName>
</protein>
<name>A0AAW2XG88_9LAMI</name>
<evidence type="ECO:0000313" key="1">
    <source>
        <dbReference type="EMBL" id="KAL0451891.1"/>
    </source>
</evidence>
<organism evidence="1">
    <name type="scientific">Sesamum latifolium</name>
    <dbReference type="NCBI Taxonomy" id="2727402"/>
    <lineage>
        <taxon>Eukaryota</taxon>
        <taxon>Viridiplantae</taxon>
        <taxon>Streptophyta</taxon>
        <taxon>Embryophyta</taxon>
        <taxon>Tracheophyta</taxon>
        <taxon>Spermatophyta</taxon>
        <taxon>Magnoliopsida</taxon>
        <taxon>eudicotyledons</taxon>
        <taxon>Gunneridae</taxon>
        <taxon>Pentapetalae</taxon>
        <taxon>asterids</taxon>
        <taxon>lamiids</taxon>
        <taxon>Lamiales</taxon>
        <taxon>Pedaliaceae</taxon>
        <taxon>Sesamum</taxon>
    </lineage>
</organism>
<dbReference type="AlphaFoldDB" id="A0AAW2XG88"/>
<accession>A0AAW2XG88</accession>
<proteinExistence type="predicted"/>
<reference evidence="1" key="2">
    <citation type="journal article" date="2024" name="Plant">
        <title>Genomic evolution and insights into agronomic trait innovations of Sesamum species.</title>
        <authorList>
            <person name="Miao H."/>
            <person name="Wang L."/>
            <person name="Qu L."/>
            <person name="Liu H."/>
            <person name="Sun Y."/>
            <person name="Le M."/>
            <person name="Wang Q."/>
            <person name="Wei S."/>
            <person name="Zheng Y."/>
            <person name="Lin W."/>
            <person name="Duan Y."/>
            <person name="Cao H."/>
            <person name="Xiong S."/>
            <person name="Wang X."/>
            <person name="Wei L."/>
            <person name="Li C."/>
            <person name="Ma Q."/>
            <person name="Ju M."/>
            <person name="Zhao R."/>
            <person name="Li G."/>
            <person name="Mu C."/>
            <person name="Tian Q."/>
            <person name="Mei H."/>
            <person name="Zhang T."/>
            <person name="Gao T."/>
            <person name="Zhang H."/>
        </authorList>
    </citation>
    <scope>NUCLEOTIDE SEQUENCE</scope>
    <source>
        <strain evidence="1">KEN1</strain>
    </source>
</reference>
<comment type="caution">
    <text evidence="1">The sequence shown here is derived from an EMBL/GenBank/DDBJ whole genome shotgun (WGS) entry which is preliminary data.</text>
</comment>
<dbReference type="EMBL" id="JACGWN010000004">
    <property type="protein sequence ID" value="KAL0451891.1"/>
    <property type="molecule type" value="Genomic_DNA"/>
</dbReference>